<dbReference type="EMBL" id="JXXN02000860">
    <property type="protein sequence ID" value="THD26110.1"/>
    <property type="molecule type" value="Genomic_DNA"/>
</dbReference>
<name>A0A4E0S2L0_FASHE</name>
<keyword evidence="3" id="KW-1185">Reference proteome</keyword>
<dbReference type="Proteomes" id="UP000230066">
    <property type="component" value="Unassembled WGS sequence"/>
</dbReference>
<sequence>MQCAILVFTVVCSLYVEGYIRDLAEVIFEPLNSAFILDSNGSVDNKDTLYFATASNVDTYSLRSYLGIFQKRLSFTGDKEVSDTTLHASVHLFNTEVDEKSKSIHFVCHVIFPRTHKSTQSPPSSTCCVISLNTTFSHEFTSCVLGGVDEKSVSVCHAQARLPVVLWKQKNSPVIALSYTVFKVKPVVYRNNKDNECHITNSVQPPVFHLLPTATVVRSVPDAIRELGRSLLLQIPRRELRTNEEFMVPVRLKRGDEVSDFTLR</sequence>
<feature type="chain" id="PRO_5020030721" evidence="1">
    <location>
        <begin position="19"/>
        <end position="264"/>
    </location>
</feature>
<proteinExistence type="predicted"/>
<organism evidence="2 3">
    <name type="scientific">Fasciola hepatica</name>
    <name type="common">Liver fluke</name>
    <dbReference type="NCBI Taxonomy" id="6192"/>
    <lineage>
        <taxon>Eukaryota</taxon>
        <taxon>Metazoa</taxon>
        <taxon>Spiralia</taxon>
        <taxon>Lophotrochozoa</taxon>
        <taxon>Platyhelminthes</taxon>
        <taxon>Trematoda</taxon>
        <taxon>Digenea</taxon>
        <taxon>Plagiorchiida</taxon>
        <taxon>Echinostomata</taxon>
        <taxon>Echinostomatoidea</taxon>
        <taxon>Fasciolidae</taxon>
        <taxon>Fasciola</taxon>
    </lineage>
</organism>
<gene>
    <name evidence="2" type="ORF">D915_003217</name>
</gene>
<keyword evidence="2" id="KW-0472">Membrane</keyword>
<evidence type="ECO:0000313" key="2">
    <source>
        <dbReference type="EMBL" id="THD26110.1"/>
    </source>
</evidence>
<accession>A0A4E0S2L0</accession>
<evidence type="ECO:0000256" key="1">
    <source>
        <dbReference type="SAM" id="SignalP"/>
    </source>
</evidence>
<comment type="caution">
    <text evidence="2">The sequence shown here is derived from an EMBL/GenBank/DDBJ whole genome shotgun (WGS) entry which is preliminary data.</text>
</comment>
<protein>
    <submittedName>
        <fullName evidence="2">Transmembrane protein 132E</fullName>
    </submittedName>
</protein>
<feature type="signal peptide" evidence="1">
    <location>
        <begin position="1"/>
        <end position="18"/>
    </location>
</feature>
<reference evidence="2" key="1">
    <citation type="submission" date="2019-03" db="EMBL/GenBank/DDBJ databases">
        <title>Improved annotation for the trematode Fasciola hepatica.</title>
        <authorList>
            <person name="Choi Y.-J."/>
            <person name="Martin J."/>
            <person name="Mitreva M."/>
        </authorList>
    </citation>
    <scope>NUCLEOTIDE SEQUENCE [LARGE SCALE GENOMIC DNA]</scope>
</reference>
<keyword evidence="2" id="KW-0812">Transmembrane</keyword>
<keyword evidence="1" id="KW-0732">Signal</keyword>
<evidence type="ECO:0000313" key="3">
    <source>
        <dbReference type="Proteomes" id="UP000230066"/>
    </source>
</evidence>
<dbReference type="AlphaFoldDB" id="A0A4E0S2L0"/>